<dbReference type="InterPro" id="IPR017853">
    <property type="entry name" value="GH"/>
</dbReference>
<evidence type="ECO:0000313" key="10">
    <source>
        <dbReference type="Proteomes" id="UP000269412"/>
    </source>
</evidence>
<evidence type="ECO:0000259" key="4">
    <source>
        <dbReference type="Pfam" id="PF00703"/>
    </source>
</evidence>
<dbReference type="SUPFAM" id="SSF49303">
    <property type="entry name" value="beta-Galactosidase/glucuronidase domain"/>
    <property type="match status" value="1"/>
</dbReference>
<reference evidence="9 10" key="1">
    <citation type="submission" date="2018-10" db="EMBL/GenBank/DDBJ databases">
        <title>Genomic Encyclopedia of Archaeal and Bacterial Type Strains, Phase II (KMG-II): from individual species to whole genera.</title>
        <authorList>
            <person name="Goeker M."/>
        </authorList>
    </citation>
    <scope>NUCLEOTIDE SEQUENCE [LARGE SCALE GENOMIC DNA]</scope>
    <source>
        <strain evidence="9 10">DSM 25230</strain>
    </source>
</reference>
<evidence type="ECO:0000256" key="3">
    <source>
        <dbReference type="ARBA" id="ARBA00023295"/>
    </source>
</evidence>
<dbReference type="Pfam" id="PF18565">
    <property type="entry name" value="Glyco_hydro2_C5"/>
    <property type="match status" value="1"/>
</dbReference>
<evidence type="ECO:0000313" key="9">
    <source>
        <dbReference type="EMBL" id="RKR07988.1"/>
    </source>
</evidence>
<dbReference type="OrthoDB" id="9801077at2"/>
<proteinExistence type="inferred from homology"/>
<accession>A0A495DU66</accession>
<evidence type="ECO:0000259" key="7">
    <source>
        <dbReference type="Pfam" id="PF16355"/>
    </source>
</evidence>
<dbReference type="PRINTS" id="PR00132">
    <property type="entry name" value="GLHYDRLASE2"/>
</dbReference>
<dbReference type="InterPro" id="IPR006104">
    <property type="entry name" value="Glyco_hydro_2_N"/>
</dbReference>
<evidence type="ECO:0000256" key="1">
    <source>
        <dbReference type="ARBA" id="ARBA00007401"/>
    </source>
</evidence>
<name>A0A495DU66_9FLAO</name>
<dbReference type="InterPro" id="IPR006103">
    <property type="entry name" value="Glyco_hydro_2_cat"/>
</dbReference>
<gene>
    <name evidence="9" type="ORF">CLV91_2753</name>
</gene>
<evidence type="ECO:0000259" key="5">
    <source>
        <dbReference type="Pfam" id="PF02836"/>
    </source>
</evidence>
<dbReference type="InterPro" id="IPR006101">
    <property type="entry name" value="Glyco_hydro_2"/>
</dbReference>
<dbReference type="Proteomes" id="UP000269412">
    <property type="component" value="Unassembled WGS sequence"/>
</dbReference>
<feature type="domain" description="Glycoside hydrolase family 2 catalytic" evidence="5">
    <location>
        <begin position="301"/>
        <end position="438"/>
    </location>
</feature>
<dbReference type="Pfam" id="PF02837">
    <property type="entry name" value="Glyco_hydro_2_N"/>
    <property type="match status" value="1"/>
</dbReference>
<dbReference type="Gene3D" id="2.60.40.10">
    <property type="entry name" value="Immunoglobulins"/>
    <property type="match status" value="3"/>
</dbReference>
<dbReference type="InterPro" id="IPR051913">
    <property type="entry name" value="GH2_Domain-Containing"/>
</dbReference>
<dbReference type="Pfam" id="PF00703">
    <property type="entry name" value="Glyco_hydro_2"/>
    <property type="match status" value="1"/>
</dbReference>
<sequence>MRQILLITILALSIASCSKESKVTNINRTSDFNFDWKFTFLKDTTSLLKTPLIDKDWRDVRLPHDWSIEHSRDSTLEGCTGYFPGGVGVYQKHFKTPALPKDKSTYVLFDGVYNNSKYWINGQYIGENPYGYSPVHFNLTDKLKIDGSDNVITVYVDHSRYADSRWYTGSGIYRNVKLITVDKLHVPIWGTYITTPEVSEEKSLVKIETKVKNQRDKEANFTLSTSLLNKEGKEIAKFQSSESIKADLEGKVIHEIEVVNPELWNPENPNMYKAITTIIKDGEIIDEYITPFGIRNFKHDKEKGLFLNGKSIYAKGVCLHHDGGLVGAAVPKGVWKRRLAKLKEGGVNAIRTSHNPFSAEFLDLCDEMGFLVQNEFFDEMDNPKDKRFNKENKHSDYITRGYTMHFQEWAKSDLQRVMLRDRNHPSVFEWSIGNEIEWTYPHYRHVSGFWDADNETGYWNAIPKLSPEEMKARYEALPDRKYKLAETANELAKWTKELDTTRPVTANLIIPVASCATGYAEALDVVGFSYHVAQYNWAKINYPEMHFTGTENSGYLSEWLSVIENPMVYSMYMWTGIDYLGEDVEFWPPAKTWGGDIMDFGGFTKTKWNYFKSIWVNKPHISIGTLPLEGSYFKFDPLKGKPVKADAKAYNWYNNNAHWNYKKGEMILVEVSSNLSVVELFLNGESLGSRSMSECPDRIFRWAVPFKEGVLEAKAGFIGEQIVATSQTADKPVDFKVDIDKTELKADGYDVSHFEVQLIDKNGIPVKTKEVKVTFLADENIRLLGVDNGSSANVQDFQSNSLVTSKGRALAIFQSKRISGAVKVKVHVEGIGEKEMLLNVNK</sequence>
<evidence type="ECO:0000256" key="2">
    <source>
        <dbReference type="ARBA" id="ARBA00022801"/>
    </source>
</evidence>
<evidence type="ECO:0000259" key="8">
    <source>
        <dbReference type="Pfam" id="PF18565"/>
    </source>
</evidence>
<feature type="domain" description="Glycosyl hydrolases family 2 sugar binding" evidence="6">
    <location>
        <begin position="86"/>
        <end position="180"/>
    </location>
</feature>
<dbReference type="AlphaFoldDB" id="A0A495DU66"/>
<dbReference type="GO" id="GO:0004553">
    <property type="term" value="F:hydrolase activity, hydrolyzing O-glycosyl compounds"/>
    <property type="evidence" value="ECO:0007669"/>
    <property type="project" value="InterPro"/>
</dbReference>
<dbReference type="PANTHER" id="PTHR42732">
    <property type="entry name" value="BETA-GALACTOSIDASE"/>
    <property type="match status" value="1"/>
</dbReference>
<dbReference type="EMBL" id="RBIQ01000010">
    <property type="protein sequence ID" value="RKR07988.1"/>
    <property type="molecule type" value="Genomic_DNA"/>
</dbReference>
<dbReference type="PROSITE" id="PS51257">
    <property type="entry name" value="PROKAR_LIPOPROTEIN"/>
    <property type="match status" value="1"/>
</dbReference>
<protein>
    <submittedName>
        <fullName evidence="9">Uncharacterized protein DUF4982</fullName>
    </submittedName>
</protein>
<dbReference type="PANTHER" id="PTHR42732:SF1">
    <property type="entry name" value="BETA-MANNOSIDASE"/>
    <property type="match status" value="1"/>
</dbReference>
<keyword evidence="10" id="KW-1185">Reference proteome</keyword>
<dbReference type="Pfam" id="PF02836">
    <property type="entry name" value="Glyco_hydro_2_C"/>
    <property type="match status" value="1"/>
</dbReference>
<comment type="caution">
    <text evidence="9">The sequence shown here is derived from an EMBL/GenBank/DDBJ whole genome shotgun (WGS) entry which is preliminary data.</text>
</comment>
<feature type="domain" description="Glycoside hydrolase family 2" evidence="8">
    <location>
        <begin position="736"/>
        <end position="835"/>
    </location>
</feature>
<dbReference type="RefSeq" id="WP_121068757.1">
    <property type="nucleotide sequence ID" value="NZ_RBIQ01000010.1"/>
</dbReference>
<dbReference type="InterPro" id="IPR006102">
    <property type="entry name" value="Ig-like_GH2"/>
</dbReference>
<feature type="domain" description="Glycoside hydrolase family 2 immunoglobulin-like beta-sandwich" evidence="4">
    <location>
        <begin position="193"/>
        <end position="295"/>
    </location>
</feature>
<keyword evidence="3" id="KW-0326">Glycosidase</keyword>
<dbReference type="Pfam" id="PF16355">
    <property type="entry name" value="DUF4982"/>
    <property type="match status" value="1"/>
</dbReference>
<feature type="domain" description="DUF4982" evidence="7">
    <location>
        <begin position="664"/>
        <end position="716"/>
    </location>
</feature>
<dbReference type="SUPFAM" id="SSF49785">
    <property type="entry name" value="Galactose-binding domain-like"/>
    <property type="match status" value="1"/>
</dbReference>
<dbReference type="InterPro" id="IPR013783">
    <property type="entry name" value="Ig-like_fold"/>
</dbReference>
<organism evidence="9 10">
    <name type="scientific">Maribacter vaceletii</name>
    <dbReference type="NCBI Taxonomy" id="1206816"/>
    <lineage>
        <taxon>Bacteria</taxon>
        <taxon>Pseudomonadati</taxon>
        <taxon>Bacteroidota</taxon>
        <taxon>Flavobacteriia</taxon>
        <taxon>Flavobacteriales</taxon>
        <taxon>Flavobacteriaceae</taxon>
        <taxon>Maribacter</taxon>
    </lineage>
</organism>
<dbReference type="Gene3D" id="3.20.20.80">
    <property type="entry name" value="Glycosidases"/>
    <property type="match status" value="1"/>
</dbReference>
<dbReference type="InterPro" id="IPR008979">
    <property type="entry name" value="Galactose-bd-like_sf"/>
</dbReference>
<dbReference type="InterPro" id="IPR036156">
    <property type="entry name" value="Beta-gal/glucu_dom_sf"/>
</dbReference>
<dbReference type="SUPFAM" id="SSF51445">
    <property type="entry name" value="(Trans)glycosidases"/>
    <property type="match status" value="1"/>
</dbReference>
<dbReference type="GO" id="GO:0005975">
    <property type="term" value="P:carbohydrate metabolic process"/>
    <property type="evidence" value="ECO:0007669"/>
    <property type="project" value="InterPro"/>
</dbReference>
<evidence type="ECO:0000259" key="6">
    <source>
        <dbReference type="Pfam" id="PF02837"/>
    </source>
</evidence>
<dbReference type="InterPro" id="IPR040605">
    <property type="entry name" value="Glyco_hydro2_dom5"/>
</dbReference>
<dbReference type="Gene3D" id="2.60.120.260">
    <property type="entry name" value="Galactose-binding domain-like"/>
    <property type="match status" value="1"/>
</dbReference>
<dbReference type="InterPro" id="IPR032311">
    <property type="entry name" value="DUF4982"/>
</dbReference>
<keyword evidence="2" id="KW-0378">Hydrolase</keyword>
<comment type="similarity">
    <text evidence="1">Belongs to the glycosyl hydrolase 2 family.</text>
</comment>